<dbReference type="PROSITE" id="PS51257">
    <property type="entry name" value="PROKAR_LIPOPROTEIN"/>
    <property type="match status" value="1"/>
</dbReference>
<feature type="chain" id="PRO_5047173552" description="Lipoprotein" evidence="1">
    <location>
        <begin position="19"/>
        <end position="163"/>
    </location>
</feature>
<evidence type="ECO:0000313" key="3">
    <source>
        <dbReference type="Proteomes" id="UP001195963"/>
    </source>
</evidence>
<comment type="caution">
    <text evidence="2">The sequence shown here is derived from an EMBL/GenBank/DDBJ whole genome shotgun (WGS) entry which is preliminary data.</text>
</comment>
<dbReference type="Proteomes" id="UP001195963">
    <property type="component" value="Unassembled WGS sequence"/>
</dbReference>
<keyword evidence="1" id="KW-0732">Signal</keyword>
<keyword evidence="3" id="KW-1185">Reference proteome</keyword>
<dbReference type="RefSeq" id="WP_220108899.1">
    <property type="nucleotide sequence ID" value="NZ_JAHZST010000003.1"/>
</dbReference>
<dbReference type="EMBL" id="JAHZST010000003">
    <property type="protein sequence ID" value="MBW8183276.1"/>
    <property type="molecule type" value="Genomic_DNA"/>
</dbReference>
<evidence type="ECO:0000256" key="1">
    <source>
        <dbReference type="SAM" id="SignalP"/>
    </source>
</evidence>
<name>A0ABS7E0T6_9GAMM</name>
<evidence type="ECO:0000313" key="2">
    <source>
        <dbReference type="EMBL" id="MBW8183276.1"/>
    </source>
</evidence>
<proteinExistence type="predicted"/>
<organism evidence="2 3">
    <name type="scientific">Shewanella nanhaiensis</name>
    <dbReference type="NCBI Taxonomy" id="2864872"/>
    <lineage>
        <taxon>Bacteria</taxon>
        <taxon>Pseudomonadati</taxon>
        <taxon>Pseudomonadota</taxon>
        <taxon>Gammaproteobacteria</taxon>
        <taxon>Alteromonadales</taxon>
        <taxon>Shewanellaceae</taxon>
        <taxon>Shewanella</taxon>
    </lineage>
</organism>
<sequence length="163" mass="18384">MKTLITIGLLVLSLSGCADKAATQLGSEALVYQELHHFVIEPKRSGSKTELDSEFTHIIASFHQGFEQTNWRLRYRYESDKAWIASLERSLLNLGLNPAKIHVEKLQSGNRVIDIRVGQYKVKTQECRRSIFGEMASDVGCYADSMRLKLVRDVQTLAAKEGL</sequence>
<evidence type="ECO:0008006" key="4">
    <source>
        <dbReference type="Google" id="ProtNLM"/>
    </source>
</evidence>
<accession>A0ABS7E0T6</accession>
<gene>
    <name evidence="2" type="ORF">K0625_06320</name>
</gene>
<protein>
    <recommendedName>
        <fullName evidence="4">Lipoprotein</fullName>
    </recommendedName>
</protein>
<feature type="signal peptide" evidence="1">
    <location>
        <begin position="1"/>
        <end position="18"/>
    </location>
</feature>
<reference evidence="2 3" key="1">
    <citation type="submission" date="2021-07" db="EMBL/GenBank/DDBJ databases">
        <title>Shewanella sp. nov, isolated from SCS.</title>
        <authorList>
            <person name="Cao W.R."/>
        </authorList>
    </citation>
    <scope>NUCLEOTIDE SEQUENCE [LARGE SCALE GENOMIC DNA]</scope>
    <source>
        <strain evidence="2 3">NR704-98</strain>
    </source>
</reference>